<accession>W1P136</accession>
<keyword evidence="1" id="KW-0472">Membrane</keyword>
<dbReference type="GO" id="GO:0010104">
    <property type="term" value="P:regulation of ethylene-activated signaling pathway"/>
    <property type="evidence" value="ECO:0000318"/>
    <property type="project" value="GO_Central"/>
</dbReference>
<dbReference type="PANTHER" id="PTHR20921:SF0">
    <property type="entry name" value="TRANSMEMBRANE PROTEIN 222"/>
    <property type="match status" value="1"/>
</dbReference>
<dbReference type="KEGG" id="atr:18429338"/>
<dbReference type="InterPro" id="IPR008496">
    <property type="entry name" value="TMEM222/RTE1"/>
</dbReference>
<dbReference type="eggNOG" id="KOG3150">
    <property type="taxonomic scope" value="Eukaryota"/>
</dbReference>
<evidence type="ECO:0000256" key="1">
    <source>
        <dbReference type="SAM" id="Phobius"/>
    </source>
</evidence>
<dbReference type="Proteomes" id="UP000017836">
    <property type="component" value="Unassembled WGS sequence"/>
</dbReference>
<organism evidence="2 3">
    <name type="scientific">Amborella trichopoda</name>
    <dbReference type="NCBI Taxonomy" id="13333"/>
    <lineage>
        <taxon>Eukaryota</taxon>
        <taxon>Viridiplantae</taxon>
        <taxon>Streptophyta</taxon>
        <taxon>Embryophyta</taxon>
        <taxon>Tracheophyta</taxon>
        <taxon>Spermatophyta</taxon>
        <taxon>Magnoliopsida</taxon>
        <taxon>Amborellales</taxon>
        <taxon>Amborellaceae</taxon>
        <taxon>Amborella</taxon>
    </lineage>
</organism>
<dbReference type="OMA" id="WANEIHF"/>
<dbReference type="HOGENOM" id="CLU_075672_0_0_1"/>
<keyword evidence="3" id="KW-1185">Reference proteome</keyword>
<dbReference type="OrthoDB" id="267284at2759"/>
<dbReference type="GO" id="GO:0009723">
    <property type="term" value="P:response to ethylene"/>
    <property type="evidence" value="ECO:0000318"/>
    <property type="project" value="GO_Central"/>
</dbReference>
<gene>
    <name evidence="2" type="ORF">AMTR_s00002p00246640</name>
</gene>
<feature type="transmembrane region" description="Helical" evidence="1">
    <location>
        <begin position="210"/>
        <end position="228"/>
    </location>
</feature>
<dbReference type="STRING" id="13333.W1P136"/>
<dbReference type="GO" id="GO:0005794">
    <property type="term" value="C:Golgi apparatus"/>
    <property type="evidence" value="ECO:0000318"/>
    <property type="project" value="GO_Central"/>
</dbReference>
<keyword evidence="1" id="KW-0812">Transmembrane</keyword>
<reference evidence="3" key="1">
    <citation type="journal article" date="2013" name="Science">
        <title>The Amborella genome and the evolution of flowering plants.</title>
        <authorList>
            <consortium name="Amborella Genome Project"/>
        </authorList>
    </citation>
    <scope>NUCLEOTIDE SEQUENCE [LARGE SCALE GENOMIC DNA]</scope>
</reference>
<dbReference type="Gramene" id="ERN01256">
    <property type="protein sequence ID" value="ERN01256"/>
    <property type="gene ID" value="AMTR_s00002p00246640"/>
</dbReference>
<proteinExistence type="predicted"/>
<dbReference type="GO" id="GO:0023056">
    <property type="term" value="P:positive regulation of signaling"/>
    <property type="evidence" value="ECO:0007669"/>
    <property type="project" value="EnsemblPlants"/>
</dbReference>
<dbReference type="GO" id="GO:0005783">
    <property type="term" value="C:endoplasmic reticulum"/>
    <property type="evidence" value="ECO:0000318"/>
    <property type="project" value="GO_Central"/>
</dbReference>
<evidence type="ECO:0000313" key="2">
    <source>
        <dbReference type="EMBL" id="ERN01256.1"/>
    </source>
</evidence>
<dbReference type="EMBL" id="KI394767">
    <property type="protein sequence ID" value="ERN01256.1"/>
    <property type="molecule type" value="Genomic_DNA"/>
</dbReference>
<name>W1P136_AMBTC</name>
<dbReference type="Pfam" id="PF05608">
    <property type="entry name" value="RTE1"/>
    <property type="match status" value="1"/>
</dbReference>
<sequence length="234" mass="26335">MEQPIELEATPESEKMLEEQLSYAMRIDPTRERFPCCIVWTPLPIISWFVPFIGHIGICREDGVILDFAGPNLVSVDNFAFGAVAKYIQLNRSQCCFPPNLAGNKCEPGEKHMDSGTVTTWNEGLRMAICQFQHRSYNIFTCNCHSFVANCLNKLCYGGHNGWNVVNLAVFIFCKGRWVNKLAIARSFLPFVLVLCVGLVLAGWSFLLGLALFSFAIVGWFLFGTCCFKKLIQL</sequence>
<protein>
    <submittedName>
        <fullName evidence="2">Uncharacterized protein</fullName>
    </submittedName>
</protein>
<evidence type="ECO:0000313" key="3">
    <source>
        <dbReference type="Proteomes" id="UP000017836"/>
    </source>
</evidence>
<dbReference type="PANTHER" id="PTHR20921">
    <property type="entry name" value="TRANSMEMBRANE PROTEIN 222"/>
    <property type="match status" value="1"/>
</dbReference>
<feature type="transmembrane region" description="Helical" evidence="1">
    <location>
        <begin position="183"/>
        <end position="204"/>
    </location>
</feature>
<keyword evidence="1" id="KW-1133">Transmembrane helix</keyword>
<dbReference type="AlphaFoldDB" id="W1P136"/>